<sequence length="219" mass="23573">MEQINKYRSPITLGVLILFLLLFAFFMLGLQPTSRTVKDQESELSQLNEQNSLLESKIDERKNDTSQQAEEAALLTQLPKGDNSEQMILDLRSIGSVSGAKLKDVNFSIGQENPIQTMTGSGTAVYPTVKPLTMTAVVEGDYSSISNWLSALQQLPRVVNVDTLTFQRSSDGGGAGGTSSIITANVSFTAYFEDAESAEGEAPTAADVNPAPISMSENN</sequence>
<feature type="region of interest" description="Disordered" evidence="2">
    <location>
        <begin position="198"/>
        <end position="219"/>
    </location>
</feature>
<evidence type="ECO:0000256" key="1">
    <source>
        <dbReference type="SAM" id="Coils"/>
    </source>
</evidence>
<dbReference type="Proteomes" id="UP000773462">
    <property type="component" value="Unassembled WGS sequence"/>
</dbReference>
<dbReference type="Pfam" id="PF04350">
    <property type="entry name" value="PilO"/>
    <property type="match status" value="1"/>
</dbReference>
<dbReference type="InterPro" id="IPR007445">
    <property type="entry name" value="PilO"/>
</dbReference>
<feature type="coiled-coil region" evidence="1">
    <location>
        <begin position="37"/>
        <end position="64"/>
    </location>
</feature>
<evidence type="ECO:0000256" key="2">
    <source>
        <dbReference type="SAM" id="MobiDB-lite"/>
    </source>
</evidence>
<reference evidence="4 5" key="1">
    <citation type="submission" date="2021-03" db="EMBL/GenBank/DDBJ databases">
        <title>Genomic Encyclopedia of Type Strains, Phase IV (KMG-IV): sequencing the most valuable type-strain genomes for metagenomic binning, comparative biology and taxonomic classification.</title>
        <authorList>
            <person name="Goeker M."/>
        </authorList>
    </citation>
    <scope>NUCLEOTIDE SEQUENCE [LARGE SCALE GENOMIC DNA]</scope>
    <source>
        <strain evidence="4 5">DSM 101953</strain>
    </source>
</reference>
<organism evidence="4 5">
    <name type="scientific">Paenibacillus silagei</name>
    <dbReference type="NCBI Taxonomy" id="1670801"/>
    <lineage>
        <taxon>Bacteria</taxon>
        <taxon>Bacillati</taxon>
        <taxon>Bacillota</taxon>
        <taxon>Bacilli</taxon>
        <taxon>Bacillales</taxon>
        <taxon>Paenibacillaceae</taxon>
        <taxon>Paenibacillus</taxon>
    </lineage>
</organism>
<dbReference type="Gene3D" id="3.30.70.60">
    <property type="match status" value="1"/>
</dbReference>
<accession>A0ABS4NIR5</accession>
<protein>
    <submittedName>
        <fullName evidence="4">Type IV pilus assembly protein PilO</fullName>
    </submittedName>
</protein>
<dbReference type="InterPro" id="IPR014717">
    <property type="entry name" value="Transl_elong_EF1B/ribsomal_bS6"/>
</dbReference>
<proteinExistence type="predicted"/>
<dbReference type="EMBL" id="JAGGLV010000001">
    <property type="protein sequence ID" value="MBP2109927.1"/>
    <property type="molecule type" value="Genomic_DNA"/>
</dbReference>
<evidence type="ECO:0000256" key="3">
    <source>
        <dbReference type="SAM" id="Phobius"/>
    </source>
</evidence>
<keyword evidence="5" id="KW-1185">Reference proteome</keyword>
<dbReference type="RefSeq" id="WP_209868368.1">
    <property type="nucleotide sequence ID" value="NZ_JAGGLV010000001.1"/>
</dbReference>
<name>A0ABS4NIR5_9BACL</name>
<keyword evidence="3" id="KW-0472">Membrane</keyword>
<feature type="transmembrane region" description="Helical" evidence="3">
    <location>
        <begin position="12"/>
        <end position="30"/>
    </location>
</feature>
<keyword evidence="3" id="KW-0812">Transmembrane</keyword>
<keyword evidence="3" id="KW-1133">Transmembrane helix</keyword>
<keyword evidence="1" id="KW-0175">Coiled coil</keyword>
<comment type="caution">
    <text evidence="4">The sequence shown here is derived from an EMBL/GenBank/DDBJ whole genome shotgun (WGS) entry which is preliminary data.</text>
</comment>
<gene>
    <name evidence="4" type="ORF">J2Z70_000066</name>
</gene>
<evidence type="ECO:0000313" key="5">
    <source>
        <dbReference type="Proteomes" id="UP000773462"/>
    </source>
</evidence>
<evidence type="ECO:0000313" key="4">
    <source>
        <dbReference type="EMBL" id="MBP2109927.1"/>
    </source>
</evidence>